<comment type="subunit">
    <text evidence="2 10">The complex is composed of two ATP-binding proteins (UgpC), two transmembrane proteins (UgpA and UgpE) and a solute-binding protein (UgpB).</text>
</comment>
<evidence type="ECO:0000256" key="3">
    <source>
        <dbReference type="ARBA" id="ARBA00020515"/>
    </source>
</evidence>
<evidence type="ECO:0000313" key="12">
    <source>
        <dbReference type="EMBL" id="MBB6055756.1"/>
    </source>
</evidence>
<feature type="transmembrane region" description="Helical" evidence="9">
    <location>
        <begin position="206"/>
        <end position="228"/>
    </location>
</feature>
<name>A0A841GGE8_9GAMM</name>
<dbReference type="Proteomes" id="UP000585721">
    <property type="component" value="Unassembled WGS sequence"/>
</dbReference>
<comment type="caution">
    <text evidence="12">The sequence shown here is derived from an EMBL/GenBank/DDBJ whole genome shotgun (WGS) entry which is preliminary data.</text>
</comment>
<dbReference type="PANTHER" id="PTHR43744:SF8">
    <property type="entry name" value="SN-GLYCEROL-3-PHOSPHATE TRANSPORT SYSTEM PERMEASE PROTEIN UGPE"/>
    <property type="match status" value="1"/>
</dbReference>
<dbReference type="Gene3D" id="1.10.3720.10">
    <property type="entry name" value="MetI-like"/>
    <property type="match status" value="1"/>
</dbReference>
<comment type="similarity">
    <text evidence="9">Belongs to the binding-protein-dependent transport system permease family.</text>
</comment>
<keyword evidence="12" id="KW-0762">Sugar transport</keyword>
<dbReference type="PANTHER" id="PTHR43744">
    <property type="entry name" value="ABC TRANSPORTER PERMEASE PROTEIN MG189-RELATED-RELATED"/>
    <property type="match status" value="1"/>
</dbReference>
<keyword evidence="7 9" id="KW-1133">Transmembrane helix</keyword>
<feature type="domain" description="ABC transmembrane type-1" evidence="11">
    <location>
        <begin position="82"/>
        <end position="284"/>
    </location>
</feature>
<feature type="transmembrane region" description="Helical" evidence="9">
    <location>
        <begin position="82"/>
        <end position="105"/>
    </location>
</feature>
<dbReference type="PROSITE" id="PS50928">
    <property type="entry name" value="ABC_TM1"/>
    <property type="match status" value="1"/>
</dbReference>
<protein>
    <recommendedName>
        <fullName evidence="3 10">sn-glycerol-3-phosphate transport system permease protein UgpE</fullName>
    </recommendedName>
</protein>
<dbReference type="InterPro" id="IPR000515">
    <property type="entry name" value="MetI-like"/>
</dbReference>
<dbReference type="EMBL" id="JACHGR010000005">
    <property type="protein sequence ID" value="MBB6055756.1"/>
    <property type="molecule type" value="Genomic_DNA"/>
</dbReference>
<keyword evidence="8 9" id="KW-0472">Membrane</keyword>
<sequence>MVSSSNMVDPRFIYKRLLTYAALLLLAYIFLFPLVFMIMSSFKPEQQIFTDLFSIRALLPVGEISLHNYISVFEKSAIETMFVNSMFITGSTVLLGLLVNSLAAFSLSRLRWKGQGLVLAAIIALLIIPFEAISVPLLMLVAHLPWIGWENGQFILETSWLNTLHVQILPMVANAFSIFLFYQFFRDIPKDFDEAAAIDGATPWQIYWKVIVPMSGPVFATVAILQFLNMWNQYLWPIMVVQGEAARPLQPGIQQFFGTTTEWGEIMAYASMVTIPVLIVFLLFQKKFVRSMASAGVKG</sequence>
<organism evidence="12 13">
    <name type="scientific">Tolumonas osonensis</name>
    <dbReference type="NCBI Taxonomy" id="675874"/>
    <lineage>
        <taxon>Bacteria</taxon>
        <taxon>Pseudomonadati</taxon>
        <taxon>Pseudomonadota</taxon>
        <taxon>Gammaproteobacteria</taxon>
        <taxon>Aeromonadales</taxon>
        <taxon>Aeromonadaceae</taxon>
        <taxon>Tolumonas</taxon>
    </lineage>
</organism>
<evidence type="ECO:0000259" key="11">
    <source>
        <dbReference type="PROSITE" id="PS50928"/>
    </source>
</evidence>
<keyword evidence="13" id="KW-1185">Reference proteome</keyword>
<dbReference type="RefSeq" id="WP_188026505.1">
    <property type="nucleotide sequence ID" value="NZ_JACHGR010000005.1"/>
</dbReference>
<evidence type="ECO:0000313" key="13">
    <source>
        <dbReference type="Proteomes" id="UP000585721"/>
    </source>
</evidence>
<keyword evidence="5 10" id="KW-1003">Cell membrane</keyword>
<dbReference type="GO" id="GO:0055085">
    <property type="term" value="P:transmembrane transport"/>
    <property type="evidence" value="ECO:0007669"/>
    <property type="project" value="InterPro"/>
</dbReference>
<comment type="function">
    <text evidence="10">Part of the ABC transporter complex UgpBAEC involved in sn-glycerol-3-phosphate (G3P) import. Probably responsible for the translocation of the substrate across the membrane.</text>
</comment>
<dbReference type="SUPFAM" id="SSF161098">
    <property type="entry name" value="MetI-like"/>
    <property type="match status" value="1"/>
</dbReference>
<keyword evidence="6 9" id="KW-0812">Transmembrane</keyword>
<evidence type="ECO:0000256" key="2">
    <source>
        <dbReference type="ARBA" id="ARBA00011557"/>
    </source>
</evidence>
<proteinExistence type="inferred from homology"/>
<evidence type="ECO:0000256" key="8">
    <source>
        <dbReference type="ARBA" id="ARBA00023136"/>
    </source>
</evidence>
<keyword evidence="4 9" id="KW-0813">Transport</keyword>
<evidence type="ECO:0000256" key="10">
    <source>
        <dbReference type="RuleBase" id="RU363056"/>
    </source>
</evidence>
<dbReference type="AlphaFoldDB" id="A0A841GGE8"/>
<evidence type="ECO:0000256" key="1">
    <source>
        <dbReference type="ARBA" id="ARBA00004651"/>
    </source>
</evidence>
<feature type="transmembrane region" description="Helical" evidence="9">
    <location>
        <begin position="266"/>
        <end position="284"/>
    </location>
</feature>
<comment type="subcellular location">
    <subcellularLocation>
        <location evidence="10">Cell inner membrane</location>
        <topology evidence="10">Multi-pass membrane protein</topology>
    </subcellularLocation>
    <subcellularLocation>
        <location evidence="1 9">Cell membrane</location>
        <topology evidence="1 9">Multi-pass membrane protein</topology>
    </subcellularLocation>
</comment>
<keyword evidence="10" id="KW-0997">Cell inner membrane</keyword>
<evidence type="ECO:0000256" key="4">
    <source>
        <dbReference type="ARBA" id="ARBA00022448"/>
    </source>
</evidence>
<dbReference type="GO" id="GO:0005886">
    <property type="term" value="C:plasma membrane"/>
    <property type="evidence" value="ECO:0007669"/>
    <property type="project" value="UniProtKB-SubCell"/>
</dbReference>
<evidence type="ECO:0000256" key="6">
    <source>
        <dbReference type="ARBA" id="ARBA00022692"/>
    </source>
</evidence>
<dbReference type="CDD" id="cd06261">
    <property type="entry name" value="TM_PBP2"/>
    <property type="match status" value="1"/>
</dbReference>
<evidence type="ECO:0000256" key="5">
    <source>
        <dbReference type="ARBA" id="ARBA00022475"/>
    </source>
</evidence>
<feature type="transmembrane region" description="Helical" evidence="9">
    <location>
        <begin position="164"/>
        <end position="185"/>
    </location>
</feature>
<evidence type="ECO:0000256" key="9">
    <source>
        <dbReference type="RuleBase" id="RU363032"/>
    </source>
</evidence>
<dbReference type="Pfam" id="PF00528">
    <property type="entry name" value="BPD_transp_1"/>
    <property type="match status" value="1"/>
</dbReference>
<feature type="transmembrane region" description="Helical" evidence="9">
    <location>
        <begin position="117"/>
        <end position="144"/>
    </location>
</feature>
<dbReference type="InterPro" id="IPR035906">
    <property type="entry name" value="MetI-like_sf"/>
</dbReference>
<gene>
    <name evidence="10" type="primary">ugpE</name>
    <name evidence="12" type="ORF">HNR75_001674</name>
</gene>
<feature type="transmembrane region" description="Helical" evidence="9">
    <location>
        <begin position="20"/>
        <end position="40"/>
    </location>
</feature>
<accession>A0A841GGE8</accession>
<reference evidence="12 13" key="1">
    <citation type="submission" date="2020-08" db="EMBL/GenBank/DDBJ databases">
        <title>Genomic Encyclopedia of Type Strains, Phase IV (KMG-IV): sequencing the most valuable type-strain genomes for metagenomic binning, comparative biology and taxonomic classification.</title>
        <authorList>
            <person name="Goeker M."/>
        </authorList>
    </citation>
    <scope>NUCLEOTIDE SEQUENCE [LARGE SCALE GENOMIC DNA]</scope>
    <source>
        <strain evidence="12 13">DSM 22975</strain>
    </source>
</reference>
<evidence type="ECO:0000256" key="7">
    <source>
        <dbReference type="ARBA" id="ARBA00022989"/>
    </source>
</evidence>